<dbReference type="Proteomes" id="UP001216579">
    <property type="component" value="Unassembled WGS sequence"/>
</dbReference>
<evidence type="ECO:0000259" key="5">
    <source>
        <dbReference type="Pfam" id="PF00294"/>
    </source>
</evidence>
<evidence type="ECO:0000256" key="3">
    <source>
        <dbReference type="ARBA" id="ARBA00023268"/>
    </source>
</evidence>
<dbReference type="Gene3D" id="3.40.50.620">
    <property type="entry name" value="HUPs"/>
    <property type="match status" value="1"/>
</dbReference>
<name>A0ABT5ZDU9_9ACTN</name>
<dbReference type="RefSeq" id="WP_276091671.1">
    <property type="nucleotide sequence ID" value="NZ_JARJBC010000001.1"/>
</dbReference>
<evidence type="ECO:0000256" key="1">
    <source>
        <dbReference type="ARBA" id="ARBA00022679"/>
    </source>
</evidence>
<evidence type="ECO:0000256" key="4">
    <source>
        <dbReference type="ARBA" id="ARBA00023277"/>
    </source>
</evidence>
<accession>A0ABT5ZDU9</accession>
<proteinExistence type="predicted"/>
<comment type="caution">
    <text evidence="7">The sequence shown here is derived from an EMBL/GenBank/DDBJ whole genome shotgun (WGS) entry which is preliminary data.</text>
</comment>
<keyword evidence="8" id="KW-1185">Reference proteome</keyword>
<dbReference type="SUPFAM" id="SSF52374">
    <property type="entry name" value="Nucleotidylyl transferase"/>
    <property type="match status" value="1"/>
</dbReference>
<gene>
    <name evidence="7" type="ORF">P3G67_00740</name>
</gene>
<keyword evidence="2" id="KW-0548">Nucleotidyltransferase</keyword>
<feature type="domain" description="Cytidyltransferase-like" evidence="6">
    <location>
        <begin position="331"/>
        <end position="428"/>
    </location>
</feature>
<dbReference type="Pfam" id="PF01467">
    <property type="entry name" value="CTP_transf_like"/>
    <property type="match status" value="1"/>
</dbReference>
<keyword evidence="7" id="KW-0418">Kinase</keyword>
<dbReference type="InterPro" id="IPR029056">
    <property type="entry name" value="Ribokinase-like"/>
</dbReference>
<dbReference type="Pfam" id="PF00294">
    <property type="entry name" value="PfkB"/>
    <property type="match status" value="1"/>
</dbReference>
<dbReference type="InterPro" id="IPR011611">
    <property type="entry name" value="PfkB_dom"/>
</dbReference>
<organism evidence="7 8">
    <name type="scientific">Streptomyces silvisoli</name>
    <dbReference type="NCBI Taxonomy" id="3034235"/>
    <lineage>
        <taxon>Bacteria</taxon>
        <taxon>Bacillati</taxon>
        <taxon>Actinomycetota</taxon>
        <taxon>Actinomycetes</taxon>
        <taxon>Kitasatosporales</taxon>
        <taxon>Streptomycetaceae</taxon>
        <taxon>Streptomyces</taxon>
    </lineage>
</organism>
<evidence type="ECO:0000313" key="8">
    <source>
        <dbReference type="Proteomes" id="UP001216579"/>
    </source>
</evidence>
<dbReference type="PANTHER" id="PTHR43793:SF2">
    <property type="entry name" value="BIFUNCTIONAL PROTEIN HLDE"/>
    <property type="match status" value="1"/>
</dbReference>
<keyword evidence="1" id="KW-0808">Transferase</keyword>
<dbReference type="InterPro" id="IPR004821">
    <property type="entry name" value="Cyt_trans-like"/>
</dbReference>
<dbReference type="InterPro" id="IPR050385">
    <property type="entry name" value="Archaeal_FAD_synthase"/>
</dbReference>
<dbReference type="EMBL" id="JARJBC010000001">
    <property type="protein sequence ID" value="MDF3287785.1"/>
    <property type="molecule type" value="Genomic_DNA"/>
</dbReference>
<dbReference type="SUPFAM" id="SSF53613">
    <property type="entry name" value="Ribokinase-like"/>
    <property type="match status" value="1"/>
</dbReference>
<sequence>MRKRPLVVVGDALLDRDIDGQATRLAPDAPAPVVEVHGVRTRPGGAGLAAALAARDGREVILVTALGQGEADDTVRSLLADRVRIVDFPLNGTIPVKTRVRAGNRPLARLDDGGGTPGEPTEPVRRAIAEAGAVLVSDYGRGTACALRSQLAEAAQRVPVVWDPHPRGGAPVPGVRLATPNATEARALTEHMVAADGNPLRQYAARADALCDHWQAAAVVITLGERGALLSRGSASPMLLPARRQEAGDPCGAGDCFAATATSALADGGLIEEAVQCAVTAATDFVAHGGVGNPALWAAPSTTRAEPVPQSADPFALARSVRASGGTVVAAGGCFDLLHVGHVGLLESARRAGDCLIVCMNGDASVTRLKGPGRPLAPAADRARVLSALACVDAVAVFDEDVPVELLRKLRPDVWVKGGDYTAEALPEADVLRAWGGQALVLPYIDGRSTTELALRAAAAAVRTE</sequence>
<keyword evidence="3" id="KW-0511">Multifunctional enzyme</keyword>
<keyword evidence="4" id="KW-0119">Carbohydrate metabolism</keyword>
<reference evidence="7 8" key="1">
    <citation type="submission" date="2023-03" db="EMBL/GenBank/DDBJ databases">
        <title>Draft genome sequence of Streptomyces sp. RB6PN23 isolated from peat swamp forest in Thailand.</title>
        <authorList>
            <person name="Klaysubun C."/>
            <person name="Duangmal K."/>
        </authorList>
    </citation>
    <scope>NUCLEOTIDE SEQUENCE [LARGE SCALE GENOMIC DNA]</scope>
    <source>
        <strain evidence="7 8">RB6PN23</strain>
    </source>
</reference>
<dbReference type="InterPro" id="IPR014729">
    <property type="entry name" value="Rossmann-like_a/b/a_fold"/>
</dbReference>
<dbReference type="Gene3D" id="3.40.1190.20">
    <property type="match status" value="1"/>
</dbReference>
<evidence type="ECO:0000259" key="6">
    <source>
        <dbReference type="Pfam" id="PF01467"/>
    </source>
</evidence>
<dbReference type="GO" id="GO:0016301">
    <property type="term" value="F:kinase activity"/>
    <property type="evidence" value="ECO:0007669"/>
    <property type="project" value="UniProtKB-KW"/>
</dbReference>
<dbReference type="PANTHER" id="PTHR43793">
    <property type="entry name" value="FAD SYNTHASE"/>
    <property type="match status" value="1"/>
</dbReference>
<evidence type="ECO:0000313" key="7">
    <source>
        <dbReference type="EMBL" id="MDF3287785.1"/>
    </source>
</evidence>
<dbReference type="NCBIfam" id="TIGR00125">
    <property type="entry name" value="cyt_tran_rel"/>
    <property type="match status" value="1"/>
</dbReference>
<feature type="domain" description="Carbohydrate kinase PfkB" evidence="5">
    <location>
        <begin position="6"/>
        <end position="294"/>
    </location>
</feature>
<protein>
    <submittedName>
        <fullName evidence="7">PfkB family carbohydrate kinase</fullName>
    </submittedName>
</protein>
<evidence type="ECO:0000256" key="2">
    <source>
        <dbReference type="ARBA" id="ARBA00022695"/>
    </source>
</evidence>